<dbReference type="InterPro" id="IPR051165">
    <property type="entry name" value="Multifunctional_ANK_Repeat"/>
</dbReference>
<protein>
    <submittedName>
        <fullName evidence="4">Ankyrin repeat-containing domain protein</fullName>
    </submittedName>
</protein>
<dbReference type="Pfam" id="PF12796">
    <property type="entry name" value="Ank_2"/>
    <property type="match status" value="1"/>
</dbReference>
<dbReference type="Gene3D" id="1.25.40.20">
    <property type="entry name" value="Ankyrin repeat-containing domain"/>
    <property type="match status" value="2"/>
</dbReference>
<dbReference type="PANTHER" id="PTHR24123">
    <property type="entry name" value="ANKYRIN REPEAT-CONTAINING"/>
    <property type="match status" value="1"/>
</dbReference>
<evidence type="ECO:0000313" key="4">
    <source>
        <dbReference type="EMBL" id="KAK0706265.1"/>
    </source>
</evidence>
<feature type="repeat" description="ANK" evidence="3">
    <location>
        <begin position="135"/>
        <end position="167"/>
    </location>
</feature>
<dbReference type="Pfam" id="PF00023">
    <property type="entry name" value="Ank"/>
    <property type="match status" value="1"/>
</dbReference>
<organism evidence="4 5">
    <name type="scientific">Lasiosphaeria miniovina</name>
    <dbReference type="NCBI Taxonomy" id="1954250"/>
    <lineage>
        <taxon>Eukaryota</taxon>
        <taxon>Fungi</taxon>
        <taxon>Dikarya</taxon>
        <taxon>Ascomycota</taxon>
        <taxon>Pezizomycotina</taxon>
        <taxon>Sordariomycetes</taxon>
        <taxon>Sordariomycetidae</taxon>
        <taxon>Sordariales</taxon>
        <taxon>Lasiosphaeriaceae</taxon>
        <taxon>Lasiosphaeria</taxon>
    </lineage>
</organism>
<dbReference type="InterPro" id="IPR036770">
    <property type="entry name" value="Ankyrin_rpt-contain_sf"/>
</dbReference>
<feature type="repeat" description="ANK" evidence="3">
    <location>
        <begin position="168"/>
        <end position="201"/>
    </location>
</feature>
<dbReference type="AlphaFoldDB" id="A0AA40DK93"/>
<comment type="caution">
    <text evidence="4">The sequence shown here is derived from an EMBL/GenBank/DDBJ whole genome shotgun (WGS) entry which is preliminary data.</text>
</comment>
<dbReference type="SMART" id="SM00248">
    <property type="entry name" value="ANK"/>
    <property type="match status" value="4"/>
</dbReference>
<evidence type="ECO:0000256" key="2">
    <source>
        <dbReference type="ARBA" id="ARBA00023043"/>
    </source>
</evidence>
<dbReference type="PROSITE" id="PS50297">
    <property type="entry name" value="ANK_REP_REGION"/>
    <property type="match status" value="2"/>
</dbReference>
<evidence type="ECO:0000313" key="5">
    <source>
        <dbReference type="Proteomes" id="UP001172101"/>
    </source>
</evidence>
<evidence type="ECO:0000256" key="1">
    <source>
        <dbReference type="ARBA" id="ARBA00022737"/>
    </source>
</evidence>
<gene>
    <name evidence="4" type="ORF">B0T26DRAFT_755786</name>
</gene>
<name>A0AA40DK93_9PEZI</name>
<proteinExistence type="predicted"/>
<dbReference type="InterPro" id="IPR002110">
    <property type="entry name" value="Ankyrin_rpt"/>
</dbReference>
<dbReference type="GeneID" id="85329277"/>
<keyword evidence="5" id="KW-1185">Reference proteome</keyword>
<keyword evidence="2 3" id="KW-0040">ANK repeat</keyword>
<sequence length="261" mass="28267">MIPVVTGNADALKQMLVEGRASVHDVWNDGIYTPLWVAMVLRKTEIVRALLQAGADPHHMMPSSGVSPMLEAVTFSLSNRTVEKEIASLFPVTNYFEDKSYSALHLGTAGLLHFDLASAVRQPWHLTEIDRRAGDGMTPLCIAAIRGDSNAVKILVGAGANIDTKSTAGVTALGWACRFGHFEVARFLLLETGASVNEQDNFGTTALQEAVGRREGDNPKELWSILVKYGADVNYASREGTAPLISAVQVESMEAVKFLRL</sequence>
<dbReference type="EMBL" id="JAUIRO010000007">
    <property type="protein sequence ID" value="KAK0706265.1"/>
    <property type="molecule type" value="Genomic_DNA"/>
</dbReference>
<dbReference type="SUPFAM" id="SSF48403">
    <property type="entry name" value="Ankyrin repeat"/>
    <property type="match status" value="1"/>
</dbReference>
<dbReference type="PROSITE" id="PS50088">
    <property type="entry name" value="ANK_REPEAT"/>
    <property type="match status" value="2"/>
</dbReference>
<evidence type="ECO:0000256" key="3">
    <source>
        <dbReference type="PROSITE-ProRule" id="PRU00023"/>
    </source>
</evidence>
<dbReference type="RefSeq" id="XP_060291359.1">
    <property type="nucleotide sequence ID" value="XM_060446007.1"/>
</dbReference>
<keyword evidence="1" id="KW-0677">Repeat</keyword>
<reference evidence="4" key="1">
    <citation type="submission" date="2023-06" db="EMBL/GenBank/DDBJ databases">
        <title>Genome-scale phylogeny and comparative genomics of the fungal order Sordariales.</title>
        <authorList>
            <consortium name="Lawrence Berkeley National Laboratory"/>
            <person name="Hensen N."/>
            <person name="Bonometti L."/>
            <person name="Westerberg I."/>
            <person name="Brannstrom I.O."/>
            <person name="Guillou S."/>
            <person name="Cros-Aarteil S."/>
            <person name="Calhoun S."/>
            <person name="Haridas S."/>
            <person name="Kuo A."/>
            <person name="Mondo S."/>
            <person name="Pangilinan J."/>
            <person name="Riley R."/>
            <person name="LaButti K."/>
            <person name="Andreopoulos B."/>
            <person name="Lipzen A."/>
            <person name="Chen C."/>
            <person name="Yanf M."/>
            <person name="Daum C."/>
            <person name="Ng V."/>
            <person name="Clum A."/>
            <person name="Steindorff A."/>
            <person name="Ohm R."/>
            <person name="Martin F."/>
            <person name="Silar P."/>
            <person name="Natvig D."/>
            <person name="Lalanne C."/>
            <person name="Gautier V."/>
            <person name="Ament-velasquez S.L."/>
            <person name="Kruys A."/>
            <person name="Hutchinson M.I."/>
            <person name="Powell A.J."/>
            <person name="Barry K."/>
            <person name="Miller A.N."/>
            <person name="Grigoriev I.V."/>
            <person name="Debuchy R."/>
            <person name="Gladieux P."/>
            <person name="Thoren M.H."/>
            <person name="Johannesson H."/>
        </authorList>
    </citation>
    <scope>NUCLEOTIDE SEQUENCE</scope>
    <source>
        <strain evidence="4">SMH2392-1A</strain>
    </source>
</reference>
<dbReference type="Proteomes" id="UP001172101">
    <property type="component" value="Unassembled WGS sequence"/>
</dbReference>
<accession>A0AA40DK93</accession>
<dbReference type="PANTHER" id="PTHR24123:SF33">
    <property type="entry name" value="PROTEIN HOS4"/>
    <property type="match status" value="1"/>
</dbReference>